<dbReference type="Proteomes" id="UP000050668">
    <property type="component" value="Unassembled WGS sequence"/>
</dbReference>
<accession>A0ABR5JWJ3</accession>
<dbReference type="RefSeq" id="WP_053585074.1">
    <property type="nucleotide sequence ID" value="NZ_LGRV01000007.1"/>
</dbReference>
<reference evidence="2" key="1">
    <citation type="submission" date="2015-07" db="EMBL/GenBank/DDBJ databases">
        <title>Fjat-14205 dsm 2895.</title>
        <authorList>
            <person name="Liu B."/>
            <person name="Wang J."/>
            <person name="Zhu Y."/>
            <person name="Liu G."/>
            <person name="Chen Q."/>
            <person name="Chen Z."/>
            <person name="Lan J."/>
            <person name="Che J."/>
            <person name="Ge C."/>
            <person name="Shi H."/>
            <person name="Pan Z."/>
            <person name="Liu X."/>
        </authorList>
    </citation>
    <scope>NUCLEOTIDE SEQUENCE [LARGE SCALE GENOMIC DNA]</scope>
    <source>
        <strain evidence="2">DSM 25560</strain>
    </source>
</reference>
<dbReference type="SUPFAM" id="SSF69118">
    <property type="entry name" value="AhpD-like"/>
    <property type="match status" value="2"/>
</dbReference>
<evidence type="ECO:0000313" key="2">
    <source>
        <dbReference type="Proteomes" id="UP000050668"/>
    </source>
</evidence>
<organism evidence="1 2">
    <name type="scientific">Lysinibacillus contaminans</name>
    <dbReference type="NCBI Taxonomy" id="1293441"/>
    <lineage>
        <taxon>Bacteria</taxon>
        <taxon>Bacillati</taxon>
        <taxon>Bacillota</taxon>
        <taxon>Bacilli</taxon>
        <taxon>Bacillales</taxon>
        <taxon>Bacillaceae</taxon>
        <taxon>Lysinibacillus</taxon>
    </lineage>
</organism>
<evidence type="ECO:0000313" key="1">
    <source>
        <dbReference type="EMBL" id="KOS66379.1"/>
    </source>
</evidence>
<dbReference type="EMBL" id="LGRV01000007">
    <property type="protein sequence ID" value="KOS66379.1"/>
    <property type="molecule type" value="Genomic_DNA"/>
</dbReference>
<dbReference type="InterPro" id="IPR029032">
    <property type="entry name" value="AhpD-like"/>
</dbReference>
<dbReference type="PANTHER" id="PTHR33930:SF2">
    <property type="entry name" value="BLR3452 PROTEIN"/>
    <property type="match status" value="1"/>
</dbReference>
<sequence length="216" mass="23983">MSVMNQTFLTDGEITKKEKTLLLVGLFAARREERQMQYFVKLAVEAENSIVEIAELISSAIISRGIPTWLSGIEAITYAIELVGNADVTVEEVGVSSFISQEECISYYQSEFEVLPKWIQYLVDYAPDTLLKYSNLRTTSLRDGAVSRLLKELLLYAINICDAYEKGIAIHKANAIALGADDAVLEEIKAICIYAVGIQAIWSDEAGISHQHTSRP</sequence>
<evidence type="ECO:0008006" key="3">
    <source>
        <dbReference type="Google" id="ProtNLM"/>
    </source>
</evidence>
<dbReference type="PANTHER" id="PTHR33930">
    <property type="entry name" value="ALKYL HYDROPEROXIDE REDUCTASE AHPD"/>
    <property type="match status" value="1"/>
</dbReference>
<gene>
    <name evidence="1" type="ORF">AEA09_16650</name>
</gene>
<proteinExistence type="predicted"/>
<dbReference type="Gene3D" id="1.20.1290.10">
    <property type="entry name" value="AhpD-like"/>
    <property type="match status" value="2"/>
</dbReference>
<keyword evidence="2" id="KW-1185">Reference proteome</keyword>
<name>A0ABR5JWJ3_9BACI</name>
<protein>
    <recommendedName>
        <fullName evidence="3">Carboxymuconolactone decarboxylase-like domain-containing protein</fullName>
    </recommendedName>
</protein>
<comment type="caution">
    <text evidence="1">The sequence shown here is derived from an EMBL/GenBank/DDBJ whole genome shotgun (WGS) entry which is preliminary data.</text>
</comment>